<dbReference type="Proteomes" id="UP000012040">
    <property type="component" value="Chromosome"/>
</dbReference>
<organism evidence="2 3">
    <name type="scientific">Pseudobdellovibrio exovorus JSS</name>
    <dbReference type="NCBI Taxonomy" id="1184267"/>
    <lineage>
        <taxon>Bacteria</taxon>
        <taxon>Pseudomonadati</taxon>
        <taxon>Bdellovibrionota</taxon>
        <taxon>Bdellovibrionia</taxon>
        <taxon>Bdellovibrionales</taxon>
        <taxon>Pseudobdellovibrionaceae</taxon>
        <taxon>Pseudobdellovibrio</taxon>
    </lineage>
</organism>
<dbReference type="PATRIC" id="fig|1184267.3.peg.2269"/>
<dbReference type="OrthoDB" id="8302268at2"/>
<accession>M4VEJ5</accession>
<name>M4VEJ5_9BACT</name>
<keyword evidence="3" id="KW-1185">Reference proteome</keyword>
<dbReference type="KEGG" id="bex:A11Q_2240"/>
<dbReference type="HOGENOM" id="CLU_1458587_0_0_7"/>
<evidence type="ECO:0000313" key="3">
    <source>
        <dbReference type="Proteomes" id="UP000012040"/>
    </source>
</evidence>
<proteinExistence type="predicted"/>
<reference evidence="2 3" key="1">
    <citation type="journal article" date="2013" name="ISME J.">
        <title>By their genes ye shall know them: genomic signatures of predatory bacteria.</title>
        <authorList>
            <person name="Pasternak Z."/>
            <person name="Pietrokovski S."/>
            <person name="Rotem O."/>
            <person name="Gophna U."/>
            <person name="Lurie-Weinberger M.N."/>
            <person name="Jurkevitch E."/>
        </authorList>
    </citation>
    <scope>NUCLEOTIDE SEQUENCE [LARGE SCALE GENOMIC DNA]</scope>
    <source>
        <strain evidence="2 3">JSS</strain>
    </source>
</reference>
<feature type="signal peptide" evidence="1">
    <location>
        <begin position="1"/>
        <end position="18"/>
    </location>
</feature>
<evidence type="ECO:0008006" key="4">
    <source>
        <dbReference type="Google" id="ProtNLM"/>
    </source>
</evidence>
<gene>
    <name evidence="2" type="ORF">A11Q_2240</name>
</gene>
<dbReference type="AlphaFoldDB" id="M4VEJ5"/>
<keyword evidence="1" id="KW-0732">Signal</keyword>
<evidence type="ECO:0000256" key="1">
    <source>
        <dbReference type="SAM" id="SignalP"/>
    </source>
</evidence>
<feature type="chain" id="PRO_5004060258" description="APCDD1 domain-containing protein" evidence="1">
    <location>
        <begin position="19"/>
        <end position="185"/>
    </location>
</feature>
<dbReference type="RefSeq" id="WP_015470946.1">
    <property type="nucleotide sequence ID" value="NC_020813.1"/>
</dbReference>
<dbReference type="EMBL" id="CP003537">
    <property type="protein sequence ID" value="AGH96456.1"/>
    <property type="molecule type" value="Genomic_DNA"/>
</dbReference>
<sequence>MRIFFFALSLLTTAPVWAQIPDGLWLTPCQHGLQRKQVYKDALSTTTEFFHHEANCHDLALSFTTIGPVHFNLDSANPHFIEFTYDSIALTLHKQSLVDNFNQRQVCGIQSWQINQPQVITGLQCALFTADSLVQVPHVGQRRYGIYEIVGPHLYYGQLTQETDGSSVERRPTEFNRSIEYTFQK</sequence>
<protein>
    <recommendedName>
        <fullName evidence="4">APCDD1 domain-containing protein</fullName>
    </recommendedName>
</protein>
<dbReference type="STRING" id="1184267.A11Q_2240"/>
<evidence type="ECO:0000313" key="2">
    <source>
        <dbReference type="EMBL" id="AGH96456.1"/>
    </source>
</evidence>